<dbReference type="GO" id="GO:0051213">
    <property type="term" value="F:dioxygenase activity"/>
    <property type="evidence" value="ECO:0007669"/>
    <property type="project" value="UniProtKB-KW"/>
</dbReference>
<keyword evidence="6" id="KW-1185">Reference proteome</keyword>
<gene>
    <name evidence="5" type="ORF">MPL3356_400082</name>
</gene>
<dbReference type="AlphaFoldDB" id="A0A090EAH0"/>
<evidence type="ECO:0000256" key="1">
    <source>
        <dbReference type="ARBA" id="ARBA00007730"/>
    </source>
</evidence>
<organism evidence="5 6">
    <name type="scientific">Mesorhizobium plurifarium</name>
    <dbReference type="NCBI Taxonomy" id="69974"/>
    <lineage>
        <taxon>Bacteria</taxon>
        <taxon>Pseudomonadati</taxon>
        <taxon>Pseudomonadota</taxon>
        <taxon>Alphaproteobacteria</taxon>
        <taxon>Hyphomicrobiales</taxon>
        <taxon>Phyllobacteriaceae</taxon>
        <taxon>Mesorhizobium</taxon>
    </lineage>
</organism>
<proteinExistence type="inferred from homology"/>
<keyword evidence="2" id="KW-0223">Dioxygenase</keyword>
<dbReference type="Gene3D" id="2.60.120.330">
    <property type="entry name" value="B-lactam Antibiotic, Isopenicillin N Synthase, Chain"/>
    <property type="match status" value="1"/>
</dbReference>
<dbReference type="EMBL" id="CCMZ01000035">
    <property type="protein sequence ID" value="CDX24461.1"/>
    <property type="molecule type" value="Genomic_DNA"/>
</dbReference>
<dbReference type="PANTHER" id="PTHR46332">
    <property type="entry name" value="ASPARTATE BETA-HYDROXYLASE DOMAIN-CONTAINING PROTEIN 2"/>
    <property type="match status" value="1"/>
</dbReference>
<protein>
    <recommendedName>
        <fullName evidence="4">Aspartyl/asparaginy/proline hydroxylase domain-containing protein</fullName>
    </recommendedName>
</protein>
<dbReference type="InterPro" id="IPR051821">
    <property type="entry name" value="Asp/Asn_beta-hydroxylase"/>
</dbReference>
<feature type="domain" description="Aspartyl/asparaginy/proline hydroxylase" evidence="4">
    <location>
        <begin position="40"/>
        <end position="198"/>
    </location>
</feature>
<accession>A0A090EAH0</accession>
<evidence type="ECO:0000313" key="5">
    <source>
        <dbReference type="EMBL" id="CDX24461.1"/>
    </source>
</evidence>
<dbReference type="InterPro" id="IPR027443">
    <property type="entry name" value="IPNS-like_sf"/>
</dbReference>
<reference evidence="6" key="1">
    <citation type="submission" date="2014-08" db="EMBL/GenBank/DDBJ databases">
        <authorList>
            <person name="Moulin L."/>
        </authorList>
    </citation>
    <scope>NUCLEOTIDE SEQUENCE [LARGE SCALE GENOMIC DNA]</scope>
</reference>
<evidence type="ECO:0000256" key="3">
    <source>
        <dbReference type="ARBA" id="ARBA00023002"/>
    </source>
</evidence>
<name>A0A090EAH0_MESPL</name>
<evidence type="ECO:0000256" key="2">
    <source>
        <dbReference type="ARBA" id="ARBA00022964"/>
    </source>
</evidence>
<evidence type="ECO:0000313" key="6">
    <source>
        <dbReference type="Proteomes" id="UP000045285"/>
    </source>
</evidence>
<dbReference type="InterPro" id="IPR007803">
    <property type="entry name" value="Asp/Arg/Pro-Hydrxlase"/>
</dbReference>
<dbReference type="Pfam" id="PF05118">
    <property type="entry name" value="Asp_Arg_Hydrox"/>
    <property type="match status" value="1"/>
</dbReference>
<dbReference type="SUPFAM" id="SSF51197">
    <property type="entry name" value="Clavaminate synthase-like"/>
    <property type="match status" value="1"/>
</dbReference>
<dbReference type="Proteomes" id="UP000045285">
    <property type="component" value="Unassembled WGS sequence"/>
</dbReference>
<comment type="similarity">
    <text evidence="1">Belongs to the aspartyl/asparaginyl beta-hydroxylase family.</text>
</comment>
<dbReference type="STRING" id="69974.MPLDJ20_120324"/>
<sequence length="228" mass="25716">MSGAYDLGTNLVRRIYEKRIDAPAVLDAGTHFPNAAKFSAAWQDIRDEAVAAKLNAAPRFHDIMPEQADISANDGLDWRMFVLKAYDMTVPENLARMPVLTRLLAECPEVKSAAVSFLAPRKHIPPHRGPFRGIMRFHLGLVIPKQADGRPATIMMINHEERRIADGECMLWDDTFEHEVMNNSDQPRVALLLDVWRPQMPLDMEILSRVIVRGVQVGMRYRGVSFGG</sequence>
<evidence type="ECO:0000259" key="4">
    <source>
        <dbReference type="Pfam" id="PF05118"/>
    </source>
</evidence>
<keyword evidence="3" id="KW-0560">Oxidoreductase</keyword>
<dbReference type="PANTHER" id="PTHR46332:SF5">
    <property type="entry name" value="ASPARTATE BETA-HYDROXYLASE DOMAIN CONTAINING 2"/>
    <property type="match status" value="1"/>
</dbReference>